<dbReference type="OrthoDB" id="10400843at2759"/>
<dbReference type="Proteomes" id="UP000183365">
    <property type="component" value="Unassembled WGS sequence"/>
</dbReference>
<dbReference type="EMBL" id="FQNF01000034">
    <property type="protein sequence ID" value="SGZ39908.1"/>
    <property type="molecule type" value="Genomic_DNA"/>
</dbReference>
<reference evidence="3" key="1">
    <citation type="submission" date="2016-11" db="EMBL/GenBank/DDBJ databases">
        <authorList>
            <person name="Guldener U."/>
        </authorList>
    </citation>
    <scope>NUCLEOTIDE SEQUENCE [LARGE SCALE GENOMIC DNA]</scope>
</reference>
<protein>
    <submittedName>
        <fullName evidence="2">Uncharacterized protein</fullName>
    </submittedName>
</protein>
<accession>A0A1L0B261</accession>
<evidence type="ECO:0000313" key="2">
    <source>
        <dbReference type="EMBL" id="SGZ39908.1"/>
    </source>
</evidence>
<proteinExistence type="predicted"/>
<dbReference type="Pfam" id="PF04614">
    <property type="entry name" value="Pex19"/>
    <property type="match status" value="1"/>
</dbReference>
<organism evidence="2 3">
    <name type="scientific">Hanseniaspora guilliermondii</name>
    <dbReference type="NCBI Taxonomy" id="56406"/>
    <lineage>
        <taxon>Eukaryota</taxon>
        <taxon>Fungi</taxon>
        <taxon>Dikarya</taxon>
        <taxon>Ascomycota</taxon>
        <taxon>Saccharomycotina</taxon>
        <taxon>Saccharomycetes</taxon>
        <taxon>Saccharomycodales</taxon>
        <taxon>Saccharomycodaceae</taxon>
        <taxon>Hanseniaspora</taxon>
    </lineage>
</organism>
<evidence type="ECO:0000256" key="1">
    <source>
        <dbReference type="SAM" id="Coils"/>
    </source>
</evidence>
<dbReference type="GO" id="GO:0005777">
    <property type="term" value="C:peroxisome"/>
    <property type="evidence" value="ECO:0007669"/>
    <property type="project" value="InterPro"/>
</dbReference>
<evidence type="ECO:0000313" key="3">
    <source>
        <dbReference type="Proteomes" id="UP000183365"/>
    </source>
</evidence>
<keyword evidence="1" id="KW-0175">Coiled coil</keyword>
<gene>
    <name evidence="2" type="ORF">HGUI_02108</name>
</gene>
<sequence>MGKDIKDLDALLEDEDTSQKIEKENTFEDDSLKKQFNKVFYKNQSKDSNDPIGENLDKFEDYALNNDDMMGLTNLLNNLNTSLIEKKTLYPQIKERLKESEDTKEIEVLNKIKVIYEKDDYTNDNKEYQKEINVLLDELEDITGNDDILFNNTMNEDILKNMVDNKDGCAQQ</sequence>
<dbReference type="VEuPathDB" id="FungiDB:HGUI_02108"/>
<name>A0A1L0B261_9ASCO</name>
<feature type="coiled-coil region" evidence="1">
    <location>
        <begin position="118"/>
        <end position="145"/>
    </location>
</feature>
<dbReference type="AlphaFoldDB" id="A0A1L0B261"/>
<keyword evidence="3" id="KW-1185">Reference proteome</keyword>
<dbReference type="InterPro" id="IPR006708">
    <property type="entry name" value="Pex19"/>
</dbReference>